<dbReference type="Proteomes" id="UP001595616">
    <property type="component" value="Unassembled WGS sequence"/>
</dbReference>
<accession>A0ABV7YS15</accession>
<protein>
    <submittedName>
        <fullName evidence="1">Uncharacterized protein</fullName>
    </submittedName>
</protein>
<gene>
    <name evidence="1" type="ORF">ACFOOI_04210</name>
</gene>
<comment type="caution">
    <text evidence="1">The sequence shown here is derived from an EMBL/GenBank/DDBJ whole genome shotgun (WGS) entry which is preliminary data.</text>
</comment>
<proteinExistence type="predicted"/>
<dbReference type="RefSeq" id="WP_379835433.1">
    <property type="nucleotide sequence ID" value="NZ_JBHRYQ010000001.1"/>
</dbReference>
<reference evidence="2" key="1">
    <citation type="journal article" date="2019" name="Int. J. Syst. Evol. Microbiol.">
        <title>The Global Catalogue of Microorganisms (GCM) 10K type strain sequencing project: providing services to taxonomists for standard genome sequencing and annotation.</title>
        <authorList>
            <consortium name="The Broad Institute Genomics Platform"/>
            <consortium name="The Broad Institute Genome Sequencing Center for Infectious Disease"/>
            <person name="Wu L."/>
            <person name="Ma J."/>
        </authorList>
    </citation>
    <scope>NUCLEOTIDE SEQUENCE [LARGE SCALE GENOMIC DNA]</scope>
    <source>
        <strain evidence="2">CECT 7956</strain>
    </source>
</reference>
<sequence>MKKALIYFLLSVSVVSLSSFGLSDNPRVKEKQFAQSKSSQVDNLNVDQSASLVIEPKEEEGKIEKSKKEISVINRFFSFIFQVAQNLIIKIINSFL</sequence>
<organism evidence="1 2">
    <name type="scientific">Lacihabitans lacunae</name>
    <dbReference type="NCBI Taxonomy" id="1028214"/>
    <lineage>
        <taxon>Bacteria</taxon>
        <taxon>Pseudomonadati</taxon>
        <taxon>Bacteroidota</taxon>
        <taxon>Cytophagia</taxon>
        <taxon>Cytophagales</taxon>
        <taxon>Leadbetterellaceae</taxon>
        <taxon>Lacihabitans</taxon>
    </lineage>
</organism>
<evidence type="ECO:0000313" key="2">
    <source>
        <dbReference type="Proteomes" id="UP001595616"/>
    </source>
</evidence>
<dbReference type="EMBL" id="JBHRYQ010000001">
    <property type="protein sequence ID" value="MFC3809850.1"/>
    <property type="molecule type" value="Genomic_DNA"/>
</dbReference>
<name>A0ABV7YS15_9BACT</name>
<evidence type="ECO:0000313" key="1">
    <source>
        <dbReference type="EMBL" id="MFC3809850.1"/>
    </source>
</evidence>
<keyword evidence="2" id="KW-1185">Reference proteome</keyword>